<dbReference type="Proteomes" id="UP001486565">
    <property type="component" value="Chromosome"/>
</dbReference>
<dbReference type="CDD" id="cd03424">
    <property type="entry name" value="NUDIX_ADPRase_Nudt5_UGPPase_Nudt14"/>
    <property type="match status" value="1"/>
</dbReference>
<reference evidence="2 3" key="1">
    <citation type="submission" date="2023-03" db="EMBL/GenBank/DDBJ databases">
        <title>Novel Species.</title>
        <authorList>
            <person name="Ma S."/>
        </authorList>
    </citation>
    <scope>NUCLEOTIDE SEQUENCE [LARGE SCALE GENOMIC DNA]</scope>
    <source>
        <strain evidence="2 3">LIND6LT2</strain>
    </source>
</reference>
<gene>
    <name evidence="2" type="ORF">QBE51_06570</name>
</gene>
<dbReference type="GO" id="GO:0016787">
    <property type="term" value="F:hydrolase activity"/>
    <property type="evidence" value="ECO:0007669"/>
    <property type="project" value="UniProtKB-KW"/>
</dbReference>
<dbReference type="RefSeq" id="WP_341878140.1">
    <property type="nucleotide sequence ID" value="NZ_CP121687.1"/>
</dbReference>
<dbReference type="InterPro" id="IPR015797">
    <property type="entry name" value="NUDIX_hydrolase-like_dom_sf"/>
</dbReference>
<evidence type="ECO:0000313" key="2">
    <source>
        <dbReference type="EMBL" id="WZL71177.1"/>
    </source>
</evidence>
<dbReference type="Gene3D" id="3.90.79.10">
    <property type="entry name" value="Nucleoside Triphosphate Pyrophosphohydrolase"/>
    <property type="match status" value="1"/>
</dbReference>
<keyword evidence="2" id="KW-0378">Hydrolase</keyword>
<dbReference type="PROSITE" id="PS51462">
    <property type="entry name" value="NUDIX"/>
    <property type="match status" value="1"/>
</dbReference>
<keyword evidence="3" id="KW-1185">Reference proteome</keyword>
<protein>
    <submittedName>
        <fullName evidence="2">NUDIX hydrolase</fullName>
        <ecNumber evidence="2">3.6.-.-</ecNumber>
    </submittedName>
</protein>
<dbReference type="InterPro" id="IPR000086">
    <property type="entry name" value="NUDIX_hydrolase_dom"/>
</dbReference>
<sequence length="164" mass="18681">MSHIVYENEYFQVFLNNNVLSLNNIKGGAAILPLTIDKKVILMKIFRKNINQDSWEIPGGFTEKGEESNVTAQREMLEEISCISQEIISLGYMYTDTGLMNSKVYLYLGKDTSVKKDQLQTTEGVKSIRLVDFEDAYNMALDGEINDSYTLVAILRSKKYVDEL</sequence>
<dbReference type="EC" id="3.6.-.-" evidence="2"/>
<accession>A0ABZ2YAV1</accession>
<proteinExistence type="predicted"/>
<dbReference type="SUPFAM" id="SSF55811">
    <property type="entry name" value="Nudix"/>
    <property type="match status" value="1"/>
</dbReference>
<dbReference type="EMBL" id="CP121687">
    <property type="protein sequence ID" value="WZL71177.1"/>
    <property type="molecule type" value="Genomic_DNA"/>
</dbReference>
<evidence type="ECO:0000259" key="1">
    <source>
        <dbReference type="PROSITE" id="PS51462"/>
    </source>
</evidence>
<dbReference type="Pfam" id="PF00293">
    <property type="entry name" value="NUDIX"/>
    <property type="match status" value="1"/>
</dbReference>
<evidence type="ECO:0000313" key="3">
    <source>
        <dbReference type="Proteomes" id="UP001486565"/>
    </source>
</evidence>
<name>A0ABZ2YAV1_9FIRM</name>
<feature type="domain" description="Nudix hydrolase" evidence="1">
    <location>
        <begin position="24"/>
        <end position="154"/>
    </location>
</feature>
<organism evidence="2 3">
    <name type="scientific">Defluviitalea saccharophila</name>
    <dbReference type="NCBI Taxonomy" id="879970"/>
    <lineage>
        <taxon>Bacteria</taxon>
        <taxon>Bacillati</taxon>
        <taxon>Bacillota</taxon>
        <taxon>Clostridia</taxon>
        <taxon>Lachnospirales</taxon>
        <taxon>Defluviitaleaceae</taxon>
        <taxon>Defluviitalea</taxon>
    </lineage>
</organism>